<name>A0AAD6NJX6_DREDA</name>
<keyword evidence="2" id="KW-0732">Signal</keyword>
<keyword evidence="4" id="KW-1185">Reference proteome</keyword>
<keyword evidence="1" id="KW-1133">Transmembrane helix</keyword>
<feature type="transmembrane region" description="Helical" evidence="1">
    <location>
        <begin position="327"/>
        <end position="352"/>
    </location>
</feature>
<dbReference type="Proteomes" id="UP001221413">
    <property type="component" value="Unassembled WGS sequence"/>
</dbReference>
<evidence type="ECO:0000313" key="4">
    <source>
        <dbReference type="Proteomes" id="UP001221413"/>
    </source>
</evidence>
<reference evidence="3" key="1">
    <citation type="submission" date="2023-01" db="EMBL/GenBank/DDBJ databases">
        <title>The chitinases involved in constricting ring structure development in the nematode-trapping fungus Drechslerella dactyloides.</title>
        <authorList>
            <person name="Wang R."/>
            <person name="Zhang L."/>
            <person name="Tang P."/>
            <person name="Li S."/>
            <person name="Liang L."/>
        </authorList>
    </citation>
    <scope>NUCLEOTIDE SEQUENCE</scope>
    <source>
        <strain evidence="3">YMF1.00031</strain>
    </source>
</reference>
<evidence type="ECO:0000256" key="1">
    <source>
        <dbReference type="SAM" id="Phobius"/>
    </source>
</evidence>
<evidence type="ECO:0000256" key="2">
    <source>
        <dbReference type="SAM" id="SignalP"/>
    </source>
</evidence>
<dbReference type="EMBL" id="JAQGDS010000005">
    <property type="protein sequence ID" value="KAJ6260800.1"/>
    <property type="molecule type" value="Genomic_DNA"/>
</dbReference>
<feature type="transmembrane region" description="Helical" evidence="1">
    <location>
        <begin position="235"/>
        <end position="253"/>
    </location>
</feature>
<protein>
    <submittedName>
        <fullName evidence="3">Uncharacterized protein</fullName>
    </submittedName>
</protein>
<proteinExistence type="predicted"/>
<keyword evidence="1" id="KW-0812">Transmembrane</keyword>
<keyword evidence="1" id="KW-0472">Membrane</keyword>
<feature type="chain" id="PRO_5041953282" evidence="2">
    <location>
        <begin position="25"/>
        <end position="365"/>
    </location>
</feature>
<evidence type="ECO:0000313" key="3">
    <source>
        <dbReference type="EMBL" id="KAJ6260800.1"/>
    </source>
</evidence>
<dbReference type="AlphaFoldDB" id="A0AAD6NJX6"/>
<feature type="signal peptide" evidence="2">
    <location>
        <begin position="1"/>
        <end position="24"/>
    </location>
</feature>
<gene>
    <name evidence="3" type="ORF">Dda_5030</name>
</gene>
<comment type="caution">
    <text evidence="3">The sequence shown here is derived from an EMBL/GenBank/DDBJ whole genome shotgun (WGS) entry which is preliminary data.</text>
</comment>
<organism evidence="3 4">
    <name type="scientific">Drechslerella dactyloides</name>
    <name type="common">Nematode-trapping fungus</name>
    <name type="synonym">Arthrobotrys dactyloides</name>
    <dbReference type="NCBI Taxonomy" id="74499"/>
    <lineage>
        <taxon>Eukaryota</taxon>
        <taxon>Fungi</taxon>
        <taxon>Dikarya</taxon>
        <taxon>Ascomycota</taxon>
        <taxon>Pezizomycotina</taxon>
        <taxon>Orbiliomycetes</taxon>
        <taxon>Orbiliales</taxon>
        <taxon>Orbiliaceae</taxon>
        <taxon>Drechslerella</taxon>
    </lineage>
</organism>
<accession>A0AAD6NJX6</accession>
<sequence length="365" mass="39722">MRHRNPTLLMSVFVTAFGAYPADACPTDHRAANLAALAPSQAGNGMKDRFNLSSPQSVSTVEGMYPSPVVPGKLYANPDIPDESNQWTLPILHADSICYPLILPAHVSAVSCNTKEFCLPLPPRENGDEVNFYPKNQPKILWHRALDFRSVFAPTPAPQQNKRMPREQVLQPVPTEPDPVVTVIVPATPGLSEDIPPNVYPGQPNVPIATLQAPLPPPRKPCSIPLAYKGICHSAVIPCVVILTYFTAAIVFYPGQNLLAILAPLPPPLSQPPRPQPQRGEPRYFYPDGHDFYEHGPGPFGMYPPPDVSPIPQASGKKHPSDAMETLAYYFLATMVTYGAGLIILGSFLGGLCNCVKKECEFTGF</sequence>